<dbReference type="PANTHER" id="PTHR43876:SF7">
    <property type="entry name" value="UBIQUINONE BIOSYNTHESIS MONOOXYGENASE COQ6, MITOCHONDRIAL"/>
    <property type="match status" value="1"/>
</dbReference>
<evidence type="ECO:0000256" key="6">
    <source>
        <dbReference type="ARBA" id="ARBA00022827"/>
    </source>
</evidence>
<organism evidence="15 16">
    <name type="scientific">Acanthaster planci</name>
    <name type="common">Crown-of-thorns starfish</name>
    <dbReference type="NCBI Taxonomy" id="133434"/>
    <lineage>
        <taxon>Eukaryota</taxon>
        <taxon>Metazoa</taxon>
        <taxon>Echinodermata</taxon>
        <taxon>Eleutherozoa</taxon>
        <taxon>Asterozoa</taxon>
        <taxon>Asteroidea</taxon>
        <taxon>Valvatacea</taxon>
        <taxon>Valvatida</taxon>
        <taxon>Acanthasteridae</taxon>
        <taxon>Acanthaster</taxon>
    </lineage>
</organism>
<keyword evidence="8 12" id="KW-0560">Oxidoreductase</keyword>
<dbReference type="InterPro" id="IPR036188">
    <property type="entry name" value="FAD/NAD-bd_sf"/>
</dbReference>
<dbReference type="InterPro" id="IPR002938">
    <property type="entry name" value="FAD-bd"/>
</dbReference>
<evidence type="ECO:0000259" key="14">
    <source>
        <dbReference type="Pfam" id="PF01494"/>
    </source>
</evidence>
<evidence type="ECO:0000313" key="16">
    <source>
        <dbReference type="RefSeq" id="XP_022088641.1"/>
    </source>
</evidence>
<comment type="catalytic activity">
    <reaction evidence="12">
        <text>a 4-hydroxy-3-(all-trans-polyprenyl)benzoate + 2 reduced [2Fe-2S]-[ferredoxin] + O2 + 2 H(+) = a 3,4-dihydroxy-5-(all-trans-polyprenyl)benzoate + 2 oxidized [2Fe-2S]-[ferredoxin] + H2O</text>
        <dbReference type="Rhea" id="RHEA:81195"/>
        <dbReference type="Rhea" id="RHEA-COMP:9514"/>
        <dbReference type="Rhea" id="RHEA-COMP:10000"/>
        <dbReference type="Rhea" id="RHEA-COMP:10001"/>
        <dbReference type="Rhea" id="RHEA-COMP:10930"/>
        <dbReference type="ChEBI" id="CHEBI:15377"/>
        <dbReference type="ChEBI" id="CHEBI:15378"/>
        <dbReference type="ChEBI" id="CHEBI:15379"/>
        <dbReference type="ChEBI" id="CHEBI:33737"/>
        <dbReference type="ChEBI" id="CHEBI:33738"/>
        <dbReference type="ChEBI" id="CHEBI:64694"/>
        <dbReference type="ChEBI" id="CHEBI:78396"/>
        <dbReference type="EC" id="1.14.15.45"/>
    </reaction>
</comment>
<dbReference type="CTD" id="51004"/>
<evidence type="ECO:0000256" key="10">
    <source>
        <dbReference type="ARBA" id="ARBA00023128"/>
    </source>
</evidence>
<dbReference type="KEGG" id="aplc:110978170"/>
<dbReference type="Gene3D" id="3.50.50.60">
    <property type="entry name" value="FAD/NAD(P)-binding domain"/>
    <property type="match status" value="2"/>
</dbReference>
<evidence type="ECO:0000256" key="2">
    <source>
        <dbReference type="ARBA" id="ARBA00005349"/>
    </source>
</evidence>
<dbReference type="GO" id="GO:0016712">
    <property type="term" value="F:oxidoreductase activity, acting on paired donors, with incorporation or reduction of molecular oxygen, reduced flavin or flavoprotein as one donor, and incorporation of one atom of oxygen"/>
    <property type="evidence" value="ECO:0007669"/>
    <property type="project" value="UniProtKB-UniRule"/>
</dbReference>
<dbReference type="GO" id="GO:0031314">
    <property type="term" value="C:extrinsic component of mitochondrial inner membrane"/>
    <property type="evidence" value="ECO:0007669"/>
    <property type="project" value="UniProtKB-UniRule"/>
</dbReference>
<evidence type="ECO:0000256" key="5">
    <source>
        <dbReference type="ARBA" id="ARBA00022792"/>
    </source>
</evidence>
<evidence type="ECO:0000256" key="13">
    <source>
        <dbReference type="SAM" id="MobiDB-lite"/>
    </source>
</evidence>
<dbReference type="SUPFAM" id="SSF51905">
    <property type="entry name" value="FAD/NAD(P)-binding domain"/>
    <property type="match status" value="1"/>
</dbReference>
<dbReference type="FunFam" id="3.50.50.60:FF:000086">
    <property type="entry name" value="Ubiquinone biosynthesis monooxygenase COQ6, mitochondrial"/>
    <property type="match status" value="1"/>
</dbReference>
<keyword evidence="5 12" id="KW-0999">Mitochondrion inner membrane</keyword>
<comment type="subcellular location">
    <subcellularLocation>
        <location evidence="12">Mitochondrion inner membrane</location>
        <topology evidence="12">Peripheral membrane protein</topology>
        <orientation evidence="12">Matrix side</orientation>
    </subcellularLocation>
</comment>
<dbReference type="GO" id="GO:0071949">
    <property type="term" value="F:FAD binding"/>
    <property type="evidence" value="ECO:0007669"/>
    <property type="project" value="InterPro"/>
</dbReference>
<dbReference type="GO" id="GO:0106364">
    <property type="term" value="F:4-hydroxy-3-all-trans-polyprenylbenzoate oxygenase activity"/>
    <property type="evidence" value="ECO:0007669"/>
    <property type="project" value="UniProtKB-EC"/>
</dbReference>
<dbReference type="NCBIfam" id="TIGR01989">
    <property type="entry name" value="COQ6"/>
    <property type="match status" value="1"/>
</dbReference>
<dbReference type="UniPathway" id="UPA00232"/>
<dbReference type="GeneID" id="110978170"/>
<dbReference type="InterPro" id="IPR010971">
    <property type="entry name" value="UbiH/COQ6"/>
</dbReference>
<sequence length="553" mass="60184">MQLAFAASHHASRYARRISRTGVFLNAVLRVRHGRGGSGTTLLSLCTCSKQGATKLHSNFLYLATQTLFSKSTLHVPSRRNLCSHGDSEDISTSERGDGRSELGERSNNEPRVPFYDIVIIGGGMTGCAMACALGLEASLDPYKILMVEGGDKPKALPEDLSGNQYSNRVCALSQSSVDLLSSIGAWSRMVSHRVQPVRSMQVWDACSDASISFRNNQEMSPDLAFIVENDVTVDALNRQLEQLGNRVKIQYNNSVREIKVPDQSVSNEDSWVQVELASGQVMKTRILIGADGASSVVRKLCDFPFVQWKYDQSAVVATLHLSEPTENVVAWQRFLPTGPIAMLPLTNELSSLVWSTTHAQAESLLVMNAEQFVDEVNNAFWDDSHKDQMATSAGEFLNSMLSFVQPDGSAVRQLPPSVSSISSASRAMFPLSLGHASHYVKPRVALIGDAAHRVHPMAGQGVNLGFADVVCLRDSLVSAATMGKDLGCLSHLLEYETKRQQGVIPVVAVIDGLKRLYSTDNPILVLTRSLGLQATNAMTPLKQRIITLAAGR</sequence>
<dbReference type="Pfam" id="PF01494">
    <property type="entry name" value="FAD_binding_3"/>
    <property type="match status" value="2"/>
</dbReference>
<dbReference type="PRINTS" id="PR00420">
    <property type="entry name" value="RNGMNOXGNASE"/>
</dbReference>
<keyword evidence="10 12" id="KW-0496">Mitochondrion</keyword>
<keyword evidence="9 12" id="KW-0503">Monooxygenase</keyword>
<evidence type="ECO:0000313" key="15">
    <source>
        <dbReference type="Proteomes" id="UP000694845"/>
    </source>
</evidence>
<dbReference type="AlphaFoldDB" id="A0A8B7YAC1"/>
<dbReference type="OMA" id="VKQMQVW"/>
<feature type="compositionally biased region" description="Basic and acidic residues" evidence="13">
    <location>
        <begin position="93"/>
        <end position="108"/>
    </location>
</feature>
<dbReference type="EC" id="1.14.15.46" evidence="12"/>
<keyword evidence="15" id="KW-1185">Reference proteome</keyword>
<evidence type="ECO:0000256" key="11">
    <source>
        <dbReference type="ARBA" id="ARBA00023136"/>
    </source>
</evidence>
<comment type="cofactor">
    <cofactor evidence="1 12">
        <name>FAD</name>
        <dbReference type="ChEBI" id="CHEBI:57692"/>
    </cofactor>
</comment>
<keyword evidence="6 12" id="KW-0274">FAD</keyword>
<dbReference type="RefSeq" id="XP_022088641.1">
    <property type="nucleotide sequence ID" value="XM_022232949.1"/>
</dbReference>
<keyword evidence="3 12" id="KW-0285">Flavoprotein</keyword>
<feature type="domain" description="FAD-binding" evidence="14">
    <location>
        <begin position="430"/>
        <end position="501"/>
    </location>
</feature>
<comment type="similarity">
    <text evidence="2 12">Belongs to the UbiH/COQ6 family.</text>
</comment>
<proteinExistence type="inferred from homology"/>
<feature type="region of interest" description="Disordered" evidence="13">
    <location>
        <begin position="85"/>
        <end position="108"/>
    </location>
</feature>
<feature type="domain" description="FAD-binding" evidence="14">
    <location>
        <begin position="117"/>
        <end position="381"/>
    </location>
</feature>
<dbReference type="EC" id="1.14.15.45" evidence="12"/>
<comment type="pathway">
    <text evidence="12">Cofactor biosynthesis; ubiquinone biosynthesis.</text>
</comment>
<evidence type="ECO:0000256" key="12">
    <source>
        <dbReference type="HAMAP-Rule" id="MF_03193"/>
    </source>
</evidence>
<evidence type="ECO:0000256" key="7">
    <source>
        <dbReference type="ARBA" id="ARBA00022946"/>
    </source>
</evidence>
<evidence type="ECO:0000256" key="3">
    <source>
        <dbReference type="ARBA" id="ARBA00022630"/>
    </source>
</evidence>
<dbReference type="InterPro" id="IPR000689">
    <property type="entry name" value="UbQ_mOase_COQ6"/>
</dbReference>
<keyword evidence="11 12" id="KW-0472">Membrane</keyword>
<dbReference type="InterPro" id="IPR051205">
    <property type="entry name" value="UbiH/COQ6_monooxygenase"/>
</dbReference>
<dbReference type="FunFam" id="3.50.50.60:FF:000021">
    <property type="entry name" value="Ubiquinone biosynthesis monooxygenase COQ6"/>
    <property type="match status" value="1"/>
</dbReference>
<evidence type="ECO:0000256" key="1">
    <source>
        <dbReference type="ARBA" id="ARBA00001974"/>
    </source>
</evidence>
<dbReference type="HAMAP" id="MF_03193">
    <property type="entry name" value="COQ6_monooxygenase"/>
    <property type="match status" value="1"/>
</dbReference>
<dbReference type="Proteomes" id="UP000694845">
    <property type="component" value="Unplaced"/>
</dbReference>
<name>A0A8B7YAC1_ACAPL</name>
<gene>
    <name evidence="16" type="primary">LOC110978170</name>
</gene>
<keyword evidence="7" id="KW-0809">Transit peptide</keyword>
<accession>A0A8B7YAC1</accession>
<reference evidence="16" key="1">
    <citation type="submission" date="2025-08" db="UniProtKB">
        <authorList>
            <consortium name="RefSeq"/>
        </authorList>
    </citation>
    <scope>IDENTIFICATION</scope>
</reference>
<comment type="subunit">
    <text evidence="12">Component of a multi-subunit COQ enzyme complex.</text>
</comment>
<comment type="catalytic activity">
    <reaction evidence="12">
        <text>a 2-methoxy-6-(all-trans-polyprenyl)phenol + 2 reduced [2Fe-2S]-[ferredoxin] + O2 + 2 H(+) = a 2-methoxy-6-(all-trans-polyprenyl)benzene-1,4-diol + 2 oxidized [2Fe-2S]-[ferredoxin] + H2O</text>
        <dbReference type="Rhea" id="RHEA:81183"/>
        <dbReference type="Rhea" id="RHEA-COMP:9551"/>
        <dbReference type="Rhea" id="RHEA-COMP:10000"/>
        <dbReference type="Rhea" id="RHEA-COMP:10001"/>
        <dbReference type="Rhea" id="RHEA-COMP:10858"/>
        <dbReference type="ChEBI" id="CHEBI:15377"/>
        <dbReference type="ChEBI" id="CHEBI:15378"/>
        <dbReference type="ChEBI" id="CHEBI:15379"/>
        <dbReference type="ChEBI" id="CHEBI:33737"/>
        <dbReference type="ChEBI" id="CHEBI:33738"/>
        <dbReference type="ChEBI" id="CHEBI:62731"/>
        <dbReference type="ChEBI" id="CHEBI:84166"/>
        <dbReference type="EC" id="1.14.15.46"/>
    </reaction>
</comment>
<dbReference type="PANTHER" id="PTHR43876">
    <property type="entry name" value="UBIQUINONE BIOSYNTHESIS MONOOXYGENASE COQ6, MITOCHONDRIAL"/>
    <property type="match status" value="1"/>
</dbReference>
<evidence type="ECO:0000256" key="9">
    <source>
        <dbReference type="ARBA" id="ARBA00023033"/>
    </source>
</evidence>
<comment type="function">
    <text evidence="12">FAD-dependent monooxygenase required for two non-consecutive steps during ubiquinone biosynthesis. Required for the C5-ring hydroxylation during ubiquinone biosynthesis by catalyzing the hydroxylation of 4-hydroxy-3-(all-trans-polyprenyl)benzoic acid to 3,4-dihydroxy-5-(all-trans-polyprenyl)benzoic acid. Also acts downstream of coq4, for the C1-hydroxylation during ubiquinone biosynthesis by catalyzing the hydroxylation of 2-methoxy-6-(all-trans-polyprenyl)phenol to 2-methoxy-6-(all-trans-polyprenyl)benzene-1,4-diol. The electrons required for the hydroxylation reaction are funneled indirectly to coq6 from NADPH via a ferredoxin/ferredoxin reductase system.</text>
</comment>
<evidence type="ECO:0000256" key="8">
    <source>
        <dbReference type="ARBA" id="ARBA00023002"/>
    </source>
</evidence>
<dbReference type="NCBIfam" id="TIGR01988">
    <property type="entry name" value="Ubi-OHases"/>
    <property type="match status" value="1"/>
</dbReference>
<dbReference type="OrthoDB" id="683240at2759"/>
<evidence type="ECO:0000256" key="4">
    <source>
        <dbReference type="ARBA" id="ARBA00022688"/>
    </source>
</evidence>
<keyword evidence="4 12" id="KW-0831">Ubiquinone biosynthesis</keyword>
<dbReference type="GO" id="GO:0120538">
    <property type="term" value="F:2-methoxy-6-polyprenolphenol 4-hydroxylase activity"/>
    <property type="evidence" value="ECO:0007669"/>
    <property type="project" value="UniProtKB-EC"/>
</dbReference>
<protein>
    <recommendedName>
        <fullName evidence="12">Ubiquinone biosynthesis monooxygenase COQ6, mitochondrial</fullName>
        <ecNumber evidence="12">1.14.15.45</ecNumber>
    </recommendedName>
    <alternativeName>
        <fullName evidence="12">2-methoxy-6-polyprenolphenol 4-hydroxylase</fullName>
        <ecNumber evidence="12">1.14.15.46</ecNumber>
    </alternativeName>
</protein>